<evidence type="ECO:0000256" key="5">
    <source>
        <dbReference type="ARBA" id="ARBA00023015"/>
    </source>
</evidence>
<keyword evidence="12" id="KW-1185">Reference proteome</keyword>
<keyword evidence="2" id="KW-0436">Ligase</keyword>
<dbReference type="PROSITE" id="PS51221">
    <property type="entry name" value="TTL"/>
    <property type="match status" value="1"/>
</dbReference>
<evidence type="ECO:0000313" key="11">
    <source>
        <dbReference type="EMBL" id="PBC32910.1"/>
    </source>
</evidence>
<keyword evidence="4" id="KW-0067">ATP-binding</keyword>
<proteinExistence type="predicted"/>
<dbReference type="SUPFAM" id="SSF56059">
    <property type="entry name" value="Glutathione synthetase ATP-binding domain-like"/>
    <property type="match status" value="1"/>
</dbReference>
<dbReference type="GO" id="GO:0046983">
    <property type="term" value="F:protein dimerization activity"/>
    <property type="evidence" value="ECO:0007669"/>
    <property type="project" value="InterPro"/>
</dbReference>
<dbReference type="GO" id="GO:0005524">
    <property type="term" value="F:ATP binding"/>
    <property type="evidence" value="ECO:0007669"/>
    <property type="project" value="UniProtKB-KW"/>
</dbReference>
<dbReference type="SUPFAM" id="SSF47459">
    <property type="entry name" value="HLH, helix-loop-helix DNA-binding domain"/>
    <property type="match status" value="1"/>
</dbReference>
<dbReference type="PROSITE" id="PS51054">
    <property type="entry name" value="ORANGE"/>
    <property type="match status" value="1"/>
</dbReference>
<dbReference type="PROSITE" id="PS50888">
    <property type="entry name" value="BHLH"/>
    <property type="match status" value="1"/>
</dbReference>
<dbReference type="GO" id="GO:0070740">
    <property type="term" value="F:tubulin-glutamic acid ligase activity"/>
    <property type="evidence" value="ECO:0007669"/>
    <property type="project" value="TreeGrafter"/>
</dbReference>
<keyword evidence="6" id="KW-0238">DNA-binding</keyword>
<keyword evidence="5" id="KW-0805">Transcription regulation</keyword>
<dbReference type="GO" id="GO:0005634">
    <property type="term" value="C:nucleus"/>
    <property type="evidence" value="ECO:0007669"/>
    <property type="project" value="UniProtKB-SubCell"/>
</dbReference>
<dbReference type="Proteomes" id="UP000242457">
    <property type="component" value="Unassembled WGS sequence"/>
</dbReference>
<dbReference type="CDD" id="cd19741">
    <property type="entry name" value="bHLH-O_ESMB_like"/>
    <property type="match status" value="1"/>
</dbReference>
<dbReference type="InterPro" id="IPR036638">
    <property type="entry name" value="HLH_DNA-bd_sf"/>
</dbReference>
<reference evidence="11 12" key="1">
    <citation type="submission" date="2014-07" db="EMBL/GenBank/DDBJ databases">
        <title>Genomic and transcriptomic analysis on Apis cerana provide comprehensive insights into honey bee biology.</title>
        <authorList>
            <person name="Diao Q."/>
            <person name="Sun L."/>
            <person name="Zheng H."/>
            <person name="Zheng H."/>
            <person name="Xu S."/>
            <person name="Wang S."/>
            <person name="Zeng Z."/>
            <person name="Hu F."/>
            <person name="Su S."/>
            <person name="Wu J."/>
        </authorList>
    </citation>
    <scope>NUCLEOTIDE SEQUENCE [LARGE SCALE GENOMIC DNA]</scope>
    <source>
        <tissue evidence="11">Pupae without intestine</tissue>
    </source>
</reference>
<dbReference type="Pfam" id="PF00010">
    <property type="entry name" value="HLH"/>
    <property type="match status" value="1"/>
</dbReference>
<evidence type="ECO:0000256" key="3">
    <source>
        <dbReference type="ARBA" id="ARBA00022741"/>
    </source>
</evidence>
<dbReference type="GO" id="GO:0000226">
    <property type="term" value="P:microtubule cytoskeleton organization"/>
    <property type="evidence" value="ECO:0007669"/>
    <property type="project" value="TreeGrafter"/>
</dbReference>
<dbReference type="InterPro" id="IPR004344">
    <property type="entry name" value="TTL/TTLL_fam"/>
</dbReference>
<accession>A0A2A3EMJ7</accession>
<dbReference type="Gene3D" id="3.30.470.20">
    <property type="entry name" value="ATP-grasp fold, B domain"/>
    <property type="match status" value="1"/>
</dbReference>
<evidence type="ECO:0000256" key="1">
    <source>
        <dbReference type="ARBA" id="ARBA00004123"/>
    </source>
</evidence>
<evidence type="ECO:0000256" key="4">
    <source>
        <dbReference type="ARBA" id="ARBA00022840"/>
    </source>
</evidence>
<dbReference type="InterPro" id="IPR003650">
    <property type="entry name" value="Orange_dom"/>
</dbReference>
<dbReference type="GO" id="GO:1990837">
    <property type="term" value="F:sequence-specific double-stranded DNA binding"/>
    <property type="evidence" value="ECO:0007669"/>
    <property type="project" value="UniProtKB-ARBA"/>
</dbReference>
<protein>
    <submittedName>
        <fullName evidence="11">Tubulin polyglutamylase TTLL4</fullName>
    </submittedName>
</protein>
<evidence type="ECO:0000256" key="7">
    <source>
        <dbReference type="ARBA" id="ARBA00023163"/>
    </source>
</evidence>
<dbReference type="SMART" id="SM00353">
    <property type="entry name" value="HLH"/>
    <property type="match status" value="1"/>
</dbReference>
<organism evidence="11 12">
    <name type="scientific">Apis cerana cerana</name>
    <name type="common">Oriental honeybee</name>
    <dbReference type="NCBI Taxonomy" id="94128"/>
    <lineage>
        <taxon>Eukaryota</taxon>
        <taxon>Metazoa</taxon>
        <taxon>Ecdysozoa</taxon>
        <taxon>Arthropoda</taxon>
        <taxon>Hexapoda</taxon>
        <taxon>Insecta</taxon>
        <taxon>Pterygota</taxon>
        <taxon>Neoptera</taxon>
        <taxon>Endopterygota</taxon>
        <taxon>Hymenoptera</taxon>
        <taxon>Apocrita</taxon>
        <taxon>Aculeata</taxon>
        <taxon>Apoidea</taxon>
        <taxon>Anthophila</taxon>
        <taxon>Apidae</taxon>
        <taxon>Apis</taxon>
    </lineage>
</organism>
<evidence type="ECO:0000313" key="12">
    <source>
        <dbReference type="Proteomes" id="UP000242457"/>
    </source>
</evidence>
<dbReference type="Pfam" id="PF03133">
    <property type="entry name" value="TTL"/>
    <property type="match status" value="1"/>
</dbReference>
<dbReference type="GO" id="GO:0036064">
    <property type="term" value="C:ciliary basal body"/>
    <property type="evidence" value="ECO:0007669"/>
    <property type="project" value="TreeGrafter"/>
</dbReference>
<evidence type="ECO:0000259" key="10">
    <source>
        <dbReference type="PROSITE" id="PS51054"/>
    </source>
</evidence>
<gene>
    <name evidence="11" type="ORF">APICC_09593</name>
</gene>
<dbReference type="FunFam" id="4.10.280.10:FF:000009">
    <property type="entry name" value="Transcription factor HES-1"/>
    <property type="match status" value="1"/>
</dbReference>
<evidence type="ECO:0000256" key="6">
    <source>
        <dbReference type="ARBA" id="ARBA00023125"/>
    </source>
</evidence>
<keyword evidence="8" id="KW-0539">Nucleus</keyword>
<feature type="domain" description="Orange" evidence="10">
    <location>
        <begin position="573"/>
        <end position="603"/>
    </location>
</feature>
<dbReference type="InterPro" id="IPR011598">
    <property type="entry name" value="bHLH_dom"/>
</dbReference>
<dbReference type="EMBL" id="KZ288210">
    <property type="protein sequence ID" value="PBC32910.1"/>
    <property type="molecule type" value="Genomic_DNA"/>
</dbReference>
<feature type="domain" description="BHLH" evidence="9">
    <location>
        <begin position="493"/>
        <end position="550"/>
    </location>
</feature>
<dbReference type="AlphaFoldDB" id="A0A2A3EMJ7"/>
<name>A0A2A3EMJ7_APICC</name>
<evidence type="ECO:0000256" key="2">
    <source>
        <dbReference type="ARBA" id="ARBA00022598"/>
    </source>
</evidence>
<dbReference type="Gene3D" id="4.10.280.10">
    <property type="entry name" value="Helix-loop-helix DNA-binding domain"/>
    <property type="match status" value="1"/>
</dbReference>
<dbReference type="GO" id="GO:0006355">
    <property type="term" value="P:regulation of DNA-templated transcription"/>
    <property type="evidence" value="ECO:0007669"/>
    <property type="project" value="InterPro"/>
</dbReference>
<dbReference type="PANTHER" id="PTHR12241:SF162">
    <property type="entry name" value="TUBULIN MONOGLUTAMYLASE TTLL4"/>
    <property type="match status" value="1"/>
</dbReference>
<sequence length="733" mass="84172">MTIQMTEDCTSTCFSKLSYNNTYFEDDELYTYIEITETLLKARPYRIRRTIPDVGSGDKNLSLPMRLSLFAYVPPFIIFHTNETTKLPAEITKHLIWWQARKNPTGIVTNTAKKSGFKTTNSSADNWCGTWCSTAAYSRLRRTKIYSKVNHFPSSIELGDKIALSKNFRRMKRKFGSKNFDFIPLTFILPDERYLLGKFMQKNGGFWIVKPPDCCAGSGIKIVSHLYEIPTYRSFVVQRYISSPRLIDGIKFDLRLYVLLTSIDPLRIYVYKEGLVRLATEKYVNHVNTLSNKFMHLTNTSVNKFNPNFRPNDDPNQCKGNMWTLSCLWKYLASTDNVDIIKIWTKIKDIAIKTVISAEPSLYKAWKKTSMSTYNFYQLFGFDVLLDKHYRPWLLEVNDFPSMESDTPLCKLIKGQLAKDYLNLVGFHVPDLLSPKELKVLRVIYKKHVICYNRHLYSSMLTWDDRKKQFAIMKKASRKYYLKSILKNLTPDDVRITKPLLERKRRARINKCLDELKNLMIDALETEGEDISKLEKADILELTVRHLQRLQGSRSSTGLPDTKNDEVSAENRWLSGFGHCAAEAYRFLSAVPGEGAERLARHLAAGLQKSRQTNSTLKTNVLTQTLASLDLTADLLASSIPIDNVQVASSNQNAVTYRGRIPDAITFNIPPGCNSGTNVENGEKLERGCISEISRDLKEGQTGEKVKTEIKVEDEEEIDVERVDEVDPMWRPW</sequence>
<evidence type="ECO:0000256" key="8">
    <source>
        <dbReference type="ARBA" id="ARBA00023242"/>
    </source>
</evidence>
<dbReference type="GO" id="GO:0015631">
    <property type="term" value="F:tubulin binding"/>
    <property type="evidence" value="ECO:0007669"/>
    <property type="project" value="TreeGrafter"/>
</dbReference>
<keyword evidence="3" id="KW-0547">Nucleotide-binding</keyword>
<evidence type="ECO:0000259" key="9">
    <source>
        <dbReference type="PROSITE" id="PS50888"/>
    </source>
</evidence>
<dbReference type="OrthoDB" id="202825at2759"/>
<comment type="subcellular location">
    <subcellularLocation>
        <location evidence="1">Nucleus</location>
    </subcellularLocation>
</comment>
<dbReference type="PANTHER" id="PTHR12241">
    <property type="entry name" value="TUBULIN POLYGLUTAMYLASE"/>
    <property type="match status" value="1"/>
</dbReference>
<dbReference type="SUPFAM" id="SSF158457">
    <property type="entry name" value="Orange domain-like"/>
    <property type="match status" value="1"/>
</dbReference>
<keyword evidence="7" id="KW-0804">Transcription</keyword>